<dbReference type="PANTHER" id="PTHR11963:SF23">
    <property type="entry name" value="CYTOSOL AMINOPEPTIDASE"/>
    <property type="match status" value="1"/>
</dbReference>
<dbReference type="RefSeq" id="WP_053040850.1">
    <property type="nucleotide sequence ID" value="NZ_CP011856.1"/>
</dbReference>
<dbReference type="PRINTS" id="PR00481">
    <property type="entry name" value="LAMNOPPTDASE"/>
</dbReference>
<evidence type="ECO:0000256" key="4">
    <source>
        <dbReference type="ARBA" id="ARBA00022801"/>
    </source>
</evidence>
<dbReference type="GO" id="GO:0070006">
    <property type="term" value="F:metalloaminopeptidase activity"/>
    <property type="evidence" value="ECO:0007669"/>
    <property type="project" value="InterPro"/>
</dbReference>
<keyword evidence="11" id="KW-1185">Reference proteome</keyword>
<dbReference type="CDD" id="cd00433">
    <property type="entry name" value="Peptidase_M17"/>
    <property type="match status" value="1"/>
</dbReference>
<dbReference type="STRING" id="315358.SERIO_v1c08890"/>
<dbReference type="GO" id="GO:0005737">
    <property type="term" value="C:cytoplasm"/>
    <property type="evidence" value="ECO:0007669"/>
    <property type="project" value="InterPro"/>
</dbReference>
<dbReference type="InterPro" id="IPR000819">
    <property type="entry name" value="Peptidase_M17_C"/>
</dbReference>
<sequence length="457" mass="50952">MLIIQATTSRENSDYLTIIFIIEKTSKQKIILQNITSENQSHIELVVSYDLLADLFHYKKKLINVLTQISNSQILFDFSSFSSTLPNCTELLKTSLKAILYVFNPQKCQFKKELPNVDYNLLIYHSAYPDLEDIIPTTQRLMQWVNTARYLQDMPANLMTPVLFTNFWKDKLKNMKNLIMKIYENQELTKMGLNLLLAVNQGSSHRACMIIVEYQGNKTTSEYQTAFVGKVITFDSGGYCLKSSSGQLGMKFDMSGAAIVLAAISALAEQEVPANILAVAMLTENAIGGNAILTESVVKSHAGWYVEINNTDAEGRLVLADGISYAKQTYQPATIIDVATLTGSVKNALGVNISGMFSNNEKLVKNFTKVTKNTLEPVWWLPIQLENYDNLTSEIADFKNAATNREYGVGNGAAFISKFAGETPWLHLDIAGTADYHSRGTGVMVESLVEFIKIKNF</sequence>
<reference evidence="11" key="2">
    <citation type="submission" date="2015-06" db="EMBL/GenBank/DDBJ databases">
        <title>Complete genome sequence of Spiroplasma eriocheiris TDA-040725-5 (DSM 21848).</title>
        <authorList>
            <person name="Lo W.-S."/>
            <person name="Kuo C.-H."/>
        </authorList>
    </citation>
    <scope>NUCLEOTIDE SEQUENCE [LARGE SCALE GENOMIC DNA]</scope>
    <source>
        <strain evidence="11">TDA-040725-5</strain>
    </source>
</reference>
<keyword evidence="3" id="KW-0645">Protease</keyword>
<dbReference type="EMBL" id="CP011856">
    <property type="protein sequence ID" value="AKM54449.1"/>
    <property type="molecule type" value="Genomic_DNA"/>
</dbReference>
<dbReference type="AlphaFoldDB" id="A0A0H3XLM3"/>
<comment type="similarity">
    <text evidence="1">Belongs to the peptidase M17 family.</text>
</comment>
<protein>
    <recommendedName>
        <fullName evidence="7">Probable cytosol aminopeptidase</fullName>
    </recommendedName>
    <alternativeName>
        <fullName evidence="8">Leucine aminopeptidase</fullName>
    </alternativeName>
    <alternativeName>
        <fullName evidence="5">Leucyl aminopeptidase</fullName>
    </alternativeName>
</protein>
<keyword evidence="4" id="KW-0378">Hydrolase</keyword>
<evidence type="ECO:0000313" key="10">
    <source>
        <dbReference type="EMBL" id="AKM54449.1"/>
    </source>
</evidence>
<dbReference type="GO" id="GO:0006508">
    <property type="term" value="P:proteolysis"/>
    <property type="evidence" value="ECO:0007669"/>
    <property type="project" value="UniProtKB-KW"/>
</dbReference>
<dbReference type="Gene3D" id="3.40.630.10">
    <property type="entry name" value="Zn peptidases"/>
    <property type="match status" value="1"/>
</dbReference>
<evidence type="ECO:0000256" key="6">
    <source>
        <dbReference type="ARBA" id="ARBA00049972"/>
    </source>
</evidence>
<dbReference type="PROSITE" id="PS00631">
    <property type="entry name" value="CYTOSOL_AP"/>
    <property type="match status" value="1"/>
</dbReference>
<reference evidence="10 11" key="1">
    <citation type="journal article" date="2015" name="Genome Biol. Evol.">
        <title>Found and Lost: The Fates of Horizontally Acquired Genes in Arthropod-Symbiotic Spiroplasma.</title>
        <authorList>
            <person name="Lo W.S."/>
            <person name="Gasparich G.E."/>
            <person name="Kuo C.H."/>
        </authorList>
    </citation>
    <scope>NUCLEOTIDE SEQUENCE [LARGE SCALE GENOMIC DNA]</scope>
    <source>
        <strain evidence="11">TDA-040725-5</strain>
    </source>
</reference>
<dbReference type="SUPFAM" id="SSF53187">
    <property type="entry name" value="Zn-dependent exopeptidases"/>
    <property type="match status" value="1"/>
</dbReference>
<evidence type="ECO:0000256" key="3">
    <source>
        <dbReference type="ARBA" id="ARBA00022670"/>
    </source>
</evidence>
<organism evidence="10 11">
    <name type="scientific">Spiroplasma eriocheiris</name>
    <dbReference type="NCBI Taxonomy" id="315358"/>
    <lineage>
        <taxon>Bacteria</taxon>
        <taxon>Bacillati</taxon>
        <taxon>Mycoplasmatota</taxon>
        <taxon>Mollicutes</taxon>
        <taxon>Entomoplasmatales</taxon>
        <taxon>Spiroplasmataceae</taxon>
        <taxon>Spiroplasma</taxon>
    </lineage>
</organism>
<evidence type="ECO:0000256" key="7">
    <source>
        <dbReference type="ARBA" id="ARBA00050021"/>
    </source>
</evidence>
<evidence type="ECO:0000259" key="9">
    <source>
        <dbReference type="PROSITE" id="PS00631"/>
    </source>
</evidence>
<name>A0A0H3XLM3_9MOLU</name>
<keyword evidence="2 10" id="KW-0031">Aminopeptidase</keyword>
<evidence type="ECO:0000256" key="8">
    <source>
        <dbReference type="ARBA" id="ARBA00050061"/>
    </source>
</evidence>
<dbReference type="Proteomes" id="UP000035661">
    <property type="component" value="Chromosome"/>
</dbReference>
<dbReference type="PANTHER" id="PTHR11963">
    <property type="entry name" value="LEUCINE AMINOPEPTIDASE-RELATED"/>
    <property type="match status" value="1"/>
</dbReference>
<dbReference type="InterPro" id="IPR011356">
    <property type="entry name" value="Leucine_aapep/pepB"/>
</dbReference>
<evidence type="ECO:0000256" key="5">
    <source>
        <dbReference type="ARBA" id="ARBA00033172"/>
    </source>
</evidence>
<evidence type="ECO:0000256" key="1">
    <source>
        <dbReference type="ARBA" id="ARBA00009528"/>
    </source>
</evidence>
<dbReference type="GO" id="GO:0030145">
    <property type="term" value="F:manganese ion binding"/>
    <property type="evidence" value="ECO:0007669"/>
    <property type="project" value="InterPro"/>
</dbReference>
<gene>
    <name evidence="10" type="primary">pepA</name>
    <name evidence="10" type="ORF">SERIO_v1c08890</name>
</gene>
<dbReference type="Pfam" id="PF00883">
    <property type="entry name" value="Peptidase_M17"/>
    <property type="match status" value="1"/>
</dbReference>
<dbReference type="PATRIC" id="fig|743698.3.peg.896"/>
<accession>A0A0H3XLM3</accession>
<dbReference type="KEGG" id="seri:SERIO_v1c08890"/>
<comment type="function">
    <text evidence="6">Presumably involved in the processing and regular turnover of intracellular proteins. Catalyzes the removal of unsubstituted N-terminal amino acids from various peptides.</text>
</comment>
<proteinExistence type="inferred from homology"/>
<evidence type="ECO:0000313" key="11">
    <source>
        <dbReference type="Proteomes" id="UP000035661"/>
    </source>
</evidence>
<evidence type="ECO:0000256" key="2">
    <source>
        <dbReference type="ARBA" id="ARBA00022438"/>
    </source>
</evidence>
<feature type="domain" description="Cytosol aminopeptidase" evidence="9">
    <location>
        <begin position="310"/>
        <end position="317"/>
    </location>
</feature>